<dbReference type="NCBIfam" id="TIGR01240">
    <property type="entry name" value="mevDPdecarb"/>
    <property type="match status" value="1"/>
</dbReference>
<keyword evidence="6" id="KW-0443">Lipid metabolism</keyword>
<dbReference type="PANTHER" id="PTHR10977:SF3">
    <property type="entry name" value="DIPHOSPHOMEVALONATE DECARBOXYLASE"/>
    <property type="match status" value="1"/>
</dbReference>
<name>A0ABY5BZ40_9LACO</name>
<proteinExistence type="inferred from homology"/>
<keyword evidence="3" id="KW-0444">Lipid biosynthesis</keyword>
<dbReference type="PANTHER" id="PTHR10977">
    <property type="entry name" value="DIPHOSPHOMEVALONATE DECARBOXYLASE"/>
    <property type="match status" value="1"/>
</dbReference>
<keyword evidence="7 10" id="KW-0456">Lyase</keyword>
<evidence type="ECO:0000256" key="5">
    <source>
        <dbReference type="ARBA" id="ARBA00022840"/>
    </source>
</evidence>
<sequence>MTMNNYAKARAHTNIALVKYWGKRNAALKLPTTNSLSLTLDQFYTDTSVQFDDHLTSDQVTLNNHRLDEPAARRVTDFLNIVRNQAGITTKAIVKTTNNVPTAAGLASSASGFAALAAAASKASGLTLNQRELSRLARRGSGSATRSIDGGFVEWHKGIGDRTSFATQVAPADYWDLNVIAILVNQQPKKMSSSEGMQLSQTTSPYYHEWEKLCQRDLKKLKIAIKNRNFNDLGTIAEENAMRMHALTLSAAPDFCYFDADSLKAMRLVHQLRESGIPCYFTMDAGPNVKVLVEPEHRESVVSTLQAAFGPDHIVVAAPGPGVQYFR</sequence>
<dbReference type="Gene3D" id="3.30.70.890">
    <property type="entry name" value="GHMP kinase, C-terminal domain"/>
    <property type="match status" value="1"/>
</dbReference>
<evidence type="ECO:0000256" key="4">
    <source>
        <dbReference type="ARBA" id="ARBA00022741"/>
    </source>
</evidence>
<keyword evidence="4" id="KW-0547">Nucleotide-binding</keyword>
<accession>A0ABY5BZ40</accession>
<feature type="domain" description="Diphosphomevalonate decarboxylase-like N-terminal" evidence="9">
    <location>
        <begin position="11"/>
        <end position="166"/>
    </location>
</feature>
<organism evidence="10 11">
    <name type="scientific">Fructilactobacillus carniphilus</name>
    <dbReference type="NCBI Taxonomy" id="2940297"/>
    <lineage>
        <taxon>Bacteria</taxon>
        <taxon>Bacillati</taxon>
        <taxon>Bacillota</taxon>
        <taxon>Bacilli</taxon>
        <taxon>Lactobacillales</taxon>
        <taxon>Lactobacillaceae</taxon>
        <taxon>Fructilactobacillus</taxon>
    </lineage>
</organism>
<dbReference type="EMBL" id="CP097121">
    <property type="protein sequence ID" value="USS91110.1"/>
    <property type="molecule type" value="Genomic_DNA"/>
</dbReference>
<dbReference type="InterPro" id="IPR020568">
    <property type="entry name" value="Ribosomal_Su5_D2-typ_SF"/>
</dbReference>
<evidence type="ECO:0000256" key="2">
    <source>
        <dbReference type="ARBA" id="ARBA00012296"/>
    </source>
</evidence>
<protein>
    <recommendedName>
        <fullName evidence="2">diphosphomevalonate decarboxylase</fullName>
        <ecNumber evidence="2">4.1.1.33</ecNumber>
    </recommendedName>
</protein>
<evidence type="ECO:0000259" key="9">
    <source>
        <dbReference type="Pfam" id="PF22700"/>
    </source>
</evidence>
<dbReference type="GO" id="GO:0004163">
    <property type="term" value="F:diphosphomevalonate decarboxylase activity"/>
    <property type="evidence" value="ECO:0007669"/>
    <property type="project" value="UniProtKB-EC"/>
</dbReference>
<dbReference type="InterPro" id="IPR053859">
    <property type="entry name" value="MVD-like_N"/>
</dbReference>
<evidence type="ECO:0000256" key="1">
    <source>
        <dbReference type="ARBA" id="ARBA00008831"/>
    </source>
</evidence>
<dbReference type="Pfam" id="PF18376">
    <property type="entry name" value="MDD_C"/>
    <property type="match status" value="1"/>
</dbReference>
<evidence type="ECO:0000256" key="7">
    <source>
        <dbReference type="ARBA" id="ARBA00023239"/>
    </source>
</evidence>
<evidence type="ECO:0000313" key="11">
    <source>
        <dbReference type="Proteomes" id="UP001056164"/>
    </source>
</evidence>
<comment type="similarity">
    <text evidence="1">Belongs to the diphosphomevalonate decarboxylase family.</text>
</comment>
<keyword evidence="5" id="KW-0067">ATP-binding</keyword>
<dbReference type="Proteomes" id="UP001056164">
    <property type="component" value="Chromosome"/>
</dbReference>
<dbReference type="SUPFAM" id="SSF55060">
    <property type="entry name" value="GHMP Kinase, C-terminal domain"/>
    <property type="match status" value="1"/>
</dbReference>
<dbReference type="Gene3D" id="3.30.230.10">
    <property type="match status" value="1"/>
</dbReference>
<dbReference type="InterPro" id="IPR005935">
    <property type="entry name" value="Mev_decarb"/>
</dbReference>
<dbReference type="InterPro" id="IPR041431">
    <property type="entry name" value="Mvd1_C"/>
</dbReference>
<reference evidence="10" key="1">
    <citation type="submission" date="2022-05" db="EMBL/GenBank/DDBJ databases">
        <authorList>
            <person name="Oliphant S.A."/>
            <person name="Watson-Haigh N.S."/>
            <person name="Sumby K.M."/>
            <person name="Gardner J.M."/>
            <person name="Jiranek V."/>
        </authorList>
    </citation>
    <scope>NUCLEOTIDE SEQUENCE</scope>
    <source>
        <strain evidence="10">KI4_A6</strain>
    </source>
</reference>
<evidence type="ECO:0000256" key="3">
    <source>
        <dbReference type="ARBA" id="ARBA00022516"/>
    </source>
</evidence>
<evidence type="ECO:0000259" key="8">
    <source>
        <dbReference type="Pfam" id="PF18376"/>
    </source>
</evidence>
<gene>
    <name evidence="10" type="primary">mvaD</name>
    <name evidence="10" type="ORF">M3M37_02565</name>
</gene>
<dbReference type="InterPro" id="IPR029765">
    <property type="entry name" value="Mev_diP_decarb"/>
</dbReference>
<dbReference type="InterPro" id="IPR036554">
    <property type="entry name" value="GHMP_kinase_C_sf"/>
</dbReference>
<dbReference type="PIRSF" id="PIRSF015950">
    <property type="entry name" value="Mev_P_decrbx"/>
    <property type="match status" value="1"/>
</dbReference>
<keyword evidence="11" id="KW-1185">Reference proteome</keyword>
<feature type="domain" description="Mvd1 C-terminal" evidence="8">
    <location>
        <begin position="180"/>
        <end position="312"/>
    </location>
</feature>
<dbReference type="SUPFAM" id="SSF54211">
    <property type="entry name" value="Ribosomal protein S5 domain 2-like"/>
    <property type="match status" value="1"/>
</dbReference>
<dbReference type="EC" id="4.1.1.33" evidence="2"/>
<dbReference type="InterPro" id="IPR014721">
    <property type="entry name" value="Ribsml_uS5_D2-typ_fold_subgr"/>
</dbReference>
<dbReference type="Pfam" id="PF22700">
    <property type="entry name" value="MVD-like_N"/>
    <property type="match status" value="1"/>
</dbReference>
<evidence type="ECO:0000256" key="6">
    <source>
        <dbReference type="ARBA" id="ARBA00023098"/>
    </source>
</evidence>
<evidence type="ECO:0000313" key="10">
    <source>
        <dbReference type="EMBL" id="USS91110.1"/>
    </source>
</evidence>